<dbReference type="Gene3D" id="3.40.50.620">
    <property type="entry name" value="HUPs"/>
    <property type="match status" value="1"/>
</dbReference>
<dbReference type="Pfam" id="PF00749">
    <property type="entry name" value="tRNA-synt_1c"/>
    <property type="match status" value="2"/>
</dbReference>
<dbReference type="EC" id="6.1.1.-" evidence="10"/>
<evidence type="ECO:0000313" key="11">
    <source>
        <dbReference type="Proteomes" id="UP000324726"/>
    </source>
</evidence>
<proteinExistence type="inferred from homology"/>
<dbReference type="InterPro" id="IPR020058">
    <property type="entry name" value="Glu/Gln-tRNA-synth_Ib_cat-dom"/>
</dbReference>
<dbReference type="GO" id="GO:0005524">
    <property type="term" value="F:ATP binding"/>
    <property type="evidence" value="ECO:0007669"/>
    <property type="project" value="UniProtKB-KW"/>
</dbReference>
<keyword evidence="2" id="KW-0479">Metal-binding</keyword>
<name>A0A5D4FSW9_9CORY</name>
<dbReference type="AlphaFoldDB" id="A0A5D4FSW9"/>
<evidence type="ECO:0000256" key="5">
    <source>
        <dbReference type="ARBA" id="ARBA00022840"/>
    </source>
</evidence>
<evidence type="ECO:0000256" key="2">
    <source>
        <dbReference type="ARBA" id="ARBA00022723"/>
    </source>
</evidence>
<keyword evidence="3 7" id="KW-0547">Nucleotide-binding</keyword>
<dbReference type="SUPFAM" id="SSF52374">
    <property type="entry name" value="Nucleotidylyl transferase"/>
    <property type="match status" value="1"/>
</dbReference>
<feature type="compositionally biased region" description="Basic and acidic residues" evidence="8">
    <location>
        <begin position="1"/>
        <end position="11"/>
    </location>
</feature>
<keyword evidence="6 7" id="KW-0030">Aminoacyl-tRNA synthetase</keyword>
<reference evidence="10 11" key="1">
    <citation type="submission" date="2019-08" db="EMBL/GenBank/DDBJ databases">
        <title>Draft genome of C. urealyticum strain VH4248.</title>
        <authorList>
            <person name="Navas J."/>
        </authorList>
    </citation>
    <scope>NUCLEOTIDE SEQUENCE [LARGE SCALE GENOMIC DNA]</scope>
    <source>
        <strain evidence="10 11">VH4248</strain>
    </source>
</reference>
<evidence type="ECO:0000256" key="8">
    <source>
        <dbReference type="SAM" id="MobiDB-lite"/>
    </source>
</evidence>
<comment type="caution">
    <text evidence="10">The sequence shown here is derived from an EMBL/GenBank/DDBJ whole genome shotgun (WGS) entry which is preliminary data.</text>
</comment>
<keyword evidence="7" id="KW-0648">Protein biosynthesis</keyword>
<evidence type="ECO:0000256" key="7">
    <source>
        <dbReference type="RuleBase" id="RU363037"/>
    </source>
</evidence>
<gene>
    <name evidence="10" type="ORF">FYJ87_00905</name>
</gene>
<evidence type="ECO:0000256" key="4">
    <source>
        <dbReference type="ARBA" id="ARBA00022833"/>
    </source>
</evidence>
<evidence type="ECO:0000256" key="6">
    <source>
        <dbReference type="ARBA" id="ARBA00023146"/>
    </source>
</evidence>
<organism evidence="10 11">
    <name type="scientific">Corynebacterium urealyticum</name>
    <dbReference type="NCBI Taxonomy" id="43771"/>
    <lineage>
        <taxon>Bacteria</taxon>
        <taxon>Bacillati</taxon>
        <taxon>Actinomycetota</taxon>
        <taxon>Actinomycetes</taxon>
        <taxon>Mycobacteriales</taxon>
        <taxon>Corynebacteriaceae</taxon>
        <taxon>Corynebacterium</taxon>
    </lineage>
</organism>
<dbReference type="PROSITE" id="PS00178">
    <property type="entry name" value="AA_TRNA_LIGASE_I"/>
    <property type="match status" value="1"/>
</dbReference>
<evidence type="ECO:0000256" key="1">
    <source>
        <dbReference type="ARBA" id="ARBA00022598"/>
    </source>
</evidence>
<keyword evidence="1 7" id="KW-0436">Ligase</keyword>
<keyword evidence="5 7" id="KW-0067">ATP-binding</keyword>
<dbReference type="PANTHER" id="PTHR43311">
    <property type="entry name" value="GLUTAMATE--TRNA LIGASE"/>
    <property type="match status" value="1"/>
</dbReference>
<dbReference type="InterPro" id="IPR049940">
    <property type="entry name" value="GluQ/Sye"/>
</dbReference>
<dbReference type="GO" id="GO:0005829">
    <property type="term" value="C:cytosol"/>
    <property type="evidence" value="ECO:0007669"/>
    <property type="project" value="TreeGrafter"/>
</dbReference>
<dbReference type="EMBL" id="VSZI01000001">
    <property type="protein sequence ID" value="TYR19616.1"/>
    <property type="molecule type" value="Genomic_DNA"/>
</dbReference>
<feature type="compositionally biased region" description="Polar residues" evidence="8">
    <location>
        <begin position="17"/>
        <end position="26"/>
    </location>
</feature>
<dbReference type="Proteomes" id="UP000324726">
    <property type="component" value="Unassembled WGS sequence"/>
</dbReference>
<accession>A0A5D4FSW9</accession>
<dbReference type="NCBIfam" id="NF004315">
    <property type="entry name" value="PRK05710.1-4"/>
    <property type="match status" value="1"/>
</dbReference>
<dbReference type="PRINTS" id="PR00987">
    <property type="entry name" value="TRNASYNTHGLU"/>
</dbReference>
<dbReference type="GO" id="GO:0004818">
    <property type="term" value="F:glutamate-tRNA ligase activity"/>
    <property type="evidence" value="ECO:0007669"/>
    <property type="project" value="TreeGrafter"/>
</dbReference>
<comment type="similarity">
    <text evidence="7">Belongs to the class-I aminoacyl-tRNA synthetase family.</text>
</comment>
<evidence type="ECO:0000313" key="10">
    <source>
        <dbReference type="EMBL" id="TYR19616.1"/>
    </source>
</evidence>
<dbReference type="GO" id="GO:0006424">
    <property type="term" value="P:glutamyl-tRNA aminoacylation"/>
    <property type="evidence" value="ECO:0007669"/>
    <property type="project" value="TreeGrafter"/>
</dbReference>
<protein>
    <submittedName>
        <fullName evidence="10">tRNA glutamyl-Q(34) synthetase GluQRS</fullName>
        <ecNumber evidence="10">6.1.1.-</ecNumber>
    </submittedName>
</protein>
<feature type="region of interest" description="Disordered" evidence="8">
    <location>
        <begin position="1"/>
        <end position="42"/>
    </location>
</feature>
<dbReference type="PANTHER" id="PTHR43311:SF1">
    <property type="entry name" value="GLUTAMYL-Q TRNA(ASP) SYNTHETASE"/>
    <property type="match status" value="1"/>
</dbReference>
<evidence type="ECO:0000259" key="9">
    <source>
        <dbReference type="Pfam" id="PF00749"/>
    </source>
</evidence>
<dbReference type="InterPro" id="IPR014729">
    <property type="entry name" value="Rossmann-like_a/b/a_fold"/>
</dbReference>
<feature type="domain" description="Glutamyl/glutaminyl-tRNA synthetase class Ib catalytic" evidence="9">
    <location>
        <begin position="244"/>
        <end position="313"/>
    </location>
</feature>
<evidence type="ECO:0000256" key="3">
    <source>
        <dbReference type="ARBA" id="ARBA00022741"/>
    </source>
</evidence>
<sequence length="373" mass="39758">MAKQDEGETHQDAALTQRGTALTQRGTALAPRGAGRYAPSPSGDLHLGNLRTAVLAWLFARHSGRAFHLRVDDIDAQRSSEESARRQLADLAALGITHDGPIVYERDCLDHYADALQKLADQGRVYECYCSRKDIQEASRAPHAAPGAYPGTCRNLSEAERATRRAELAEAGRSPALRLRVGGLSTADATPASLVTTHTITEGFAAGEALGSDVLKEGAYTGEVDDMVLRRGGNTAQLDGSEYAYNLAVVVDDALAGVDQVVRGDDLLSSAPRQAYLAGLLGLPEVEYLHVPLVLGPEGKRLAKRDGAVTMRELGVEDALAWIGESLGEAVGVTAARVRDALAQGAVPAEILEDWAESFRPELLSREPVTYLG</sequence>
<keyword evidence="4" id="KW-0862">Zinc</keyword>
<feature type="domain" description="Glutamyl/glutaminyl-tRNA synthetase class Ib catalytic" evidence="9">
    <location>
        <begin position="36"/>
        <end position="166"/>
    </location>
</feature>
<dbReference type="InterPro" id="IPR001412">
    <property type="entry name" value="aa-tRNA-synth_I_CS"/>
</dbReference>
<dbReference type="InterPro" id="IPR000924">
    <property type="entry name" value="Glu/Gln-tRNA-synth"/>
</dbReference>